<protein>
    <submittedName>
        <fullName evidence="5">Protein pad-1</fullName>
    </submittedName>
</protein>
<accession>A0A0V0ZUS2</accession>
<dbReference type="PANTHER" id="PTHR14042:SF24">
    <property type="entry name" value="PROTEIN DOPEY-1 HOMOLOG"/>
    <property type="match status" value="1"/>
</dbReference>
<reference evidence="5 6" key="1">
    <citation type="submission" date="2015-01" db="EMBL/GenBank/DDBJ databases">
        <title>Evolution of Trichinella species and genotypes.</title>
        <authorList>
            <person name="Korhonen P.K."/>
            <person name="Edoardo P."/>
            <person name="Giuseppe L.R."/>
            <person name="Gasser R.B."/>
        </authorList>
    </citation>
    <scope>NUCLEOTIDE SEQUENCE [LARGE SCALE GENOMIC DNA]</scope>
    <source>
        <strain evidence="5">ISS2496</strain>
    </source>
</reference>
<dbReference type="GO" id="GO:0005829">
    <property type="term" value="C:cytosol"/>
    <property type="evidence" value="ECO:0007669"/>
    <property type="project" value="GOC"/>
</dbReference>
<keyword evidence="2" id="KW-0653">Protein transport</keyword>
<dbReference type="Proteomes" id="UP000054783">
    <property type="component" value="Unassembled WGS sequence"/>
</dbReference>
<proteinExistence type="inferred from homology"/>
<comment type="caution">
    <text evidence="5">The sequence shown here is derived from an EMBL/GenBank/DDBJ whole genome shotgun (WGS) entry which is preliminary data.</text>
</comment>
<dbReference type="AlphaFoldDB" id="A0A0V0ZUS2"/>
<evidence type="ECO:0000256" key="3">
    <source>
        <dbReference type="ARBA" id="ARBA00046326"/>
    </source>
</evidence>
<dbReference type="GO" id="GO:0005768">
    <property type="term" value="C:endosome"/>
    <property type="evidence" value="ECO:0007669"/>
    <property type="project" value="TreeGrafter"/>
</dbReference>
<evidence type="ECO:0000259" key="4">
    <source>
        <dbReference type="Pfam" id="PF04118"/>
    </source>
</evidence>
<name>A0A0V0ZUS2_9BILA</name>
<dbReference type="EMBL" id="JYDQ01000077">
    <property type="protein sequence ID" value="KRY16496.1"/>
    <property type="molecule type" value="Genomic_DNA"/>
</dbReference>
<keyword evidence="6" id="KW-1185">Reference proteome</keyword>
<dbReference type="GO" id="GO:0006895">
    <property type="term" value="P:Golgi to endosome transport"/>
    <property type="evidence" value="ECO:0007669"/>
    <property type="project" value="InterPro"/>
</dbReference>
<evidence type="ECO:0000313" key="5">
    <source>
        <dbReference type="EMBL" id="KRY16496.1"/>
    </source>
</evidence>
<dbReference type="GO" id="GO:0015031">
    <property type="term" value="P:protein transport"/>
    <property type="evidence" value="ECO:0007669"/>
    <property type="project" value="UniProtKB-KW"/>
</dbReference>
<evidence type="ECO:0000256" key="1">
    <source>
        <dbReference type="ARBA" id="ARBA00022448"/>
    </source>
</evidence>
<evidence type="ECO:0000256" key="2">
    <source>
        <dbReference type="ARBA" id="ARBA00022927"/>
    </source>
</evidence>
<gene>
    <name evidence="5" type="primary">pad-1</name>
    <name evidence="5" type="ORF">T12_5716</name>
</gene>
<comment type="similarity">
    <text evidence="3">Belongs to the DOP1 family.</text>
</comment>
<evidence type="ECO:0000313" key="6">
    <source>
        <dbReference type="Proteomes" id="UP000054783"/>
    </source>
</evidence>
<dbReference type="InterPro" id="IPR007249">
    <property type="entry name" value="DOP1_N"/>
</dbReference>
<dbReference type="Pfam" id="PF04118">
    <property type="entry name" value="Dopey_N"/>
    <property type="match status" value="1"/>
</dbReference>
<dbReference type="PANTHER" id="PTHR14042">
    <property type="entry name" value="DOPEY-RELATED"/>
    <property type="match status" value="1"/>
</dbReference>
<feature type="domain" description="DOP1 N-terminal" evidence="4">
    <location>
        <begin position="42"/>
        <end position="239"/>
    </location>
</feature>
<dbReference type="GO" id="GO:0005802">
    <property type="term" value="C:trans-Golgi network"/>
    <property type="evidence" value="ECO:0007669"/>
    <property type="project" value="TreeGrafter"/>
</dbReference>
<sequence length="263" mass="30089">MYVSHHELTRTWILLEFLRHLPMTMLPESRMKAEADILSSSPEYKAFEIAVEKSLKNFETSVQWVDRIVALDKLNRLLTANSKFGVVPRDVQISKQLSYCFHPSLPVGVHIKALECYEIIFDLLGESDLANSLHLYASGLFPLFLNASIQVKRELLKIFEKHFIPLGVKLLPAMCGFLNSVLPVVEEGSEFFDQCLHMLNAVCDKVGPGEFFTRLWYCVITTPSTRLSALLFVSRRYSPERSIEDQMCIIGNDLNRMVLRIDC</sequence>
<dbReference type="InterPro" id="IPR040314">
    <property type="entry name" value="DOP1"/>
</dbReference>
<keyword evidence="1" id="KW-0813">Transport</keyword>
<organism evidence="5 6">
    <name type="scientific">Trichinella patagoniensis</name>
    <dbReference type="NCBI Taxonomy" id="990121"/>
    <lineage>
        <taxon>Eukaryota</taxon>
        <taxon>Metazoa</taxon>
        <taxon>Ecdysozoa</taxon>
        <taxon>Nematoda</taxon>
        <taxon>Enoplea</taxon>
        <taxon>Dorylaimia</taxon>
        <taxon>Trichinellida</taxon>
        <taxon>Trichinellidae</taxon>
        <taxon>Trichinella</taxon>
    </lineage>
</organism>